<dbReference type="PROSITE" id="PS51340">
    <property type="entry name" value="MOSC"/>
    <property type="match status" value="1"/>
</dbReference>
<dbReference type="AlphaFoldDB" id="A0A1I2FU32"/>
<dbReference type="InterPro" id="IPR052716">
    <property type="entry name" value="MOSC_domain"/>
</dbReference>
<dbReference type="InterPro" id="IPR011037">
    <property type="entry name" value="Pyrv_Knase-like_insert_dom_sf"/>
</dbReference>
<proteinExistence type="predicted"/>
<evidence type="ECO:0000259" key="1">
    <source>
        <dbReference type="PROSITE" id="PS51340"/>
    </source>
</evidence>
<sequence>MKTIEQLIQCLPQIGQVTWVSIRPERGGQVKVLEEVEVVENKGLAGDHYKGKADSKRHITLIQAEHLQAVASMLGRESIDPALTRRNIVVKGINLLALQNKQFQIGEAILETTGLCHPCSRMEENLGEGGYNAMRGHGGITARIIKGGKVRIGDEVKVI</sequence>
<feature type="domain" description="MOSC" evidence="1">
    <location>
        <begin position="31"/>
        <end position="159"/>
    </location>
</feature>
<keyword evidence="3" id="KW-1185">Reference proteome</keyword>
<dbReference type="Gene3D" id="2.40.33.20">
    <property type="entry name" value="PK beta-barrel domain-like"/>
    <property type="match status" value="1"/>
</dbReference>
<dbReference type="GO" id="GO:0030170">
    <property type="term" value="F:pyridoxal phosphate binding"/>
    <property type="evidence" value="ECO:0007669"/>
    <property type="project" value="InterPro"/>
</dbReference>
<reference evidence="2 3" key="1">
    <citation type="submission" date="2016-10" db="EMBL/GenBank/DDBJ databases">
        <authorList>
            <person name="de Groot N.N."/>
        </authorList>
    </citation>
    <scope>NUCLEOTIDE SEQUENCE [LARGE SCALE GENOMIC DNA]</scope>
    <source>
        <strain>GEY</strain>
        <strain evidence="3">DSM 9560</strain>
    </source>
</reference>
<dbReference type="SUPFAM" id="SSF50800">
    <property type="entry name" value="PK beta-barrel domain-like"/>
    <property type="match status" value="1"/>
</dbReference>
<protein>
    <submittedName>
        <fullName evidence="2">MOSC domain-containing protein YiiM</fullName>
    </submittedName>
</protein>
<gene>
    <name evidence="2" type="ORF">SAMN04488541_101540</name>
</gene>
<dbReference type="STRING" id="1003.SAMN04488541_101540"/>
<organism evidence="2 3">
    <name type="scientific">Thermoflexibacter ruber</name>
    <dbReference type="NCBI Taxonomy" id="1003"/>
    <lineage>
        <taxon>Bacteria</taxon>
        <taxon>Pseudomonadati</taxon>
        <taxon>Bacteroidota</taxon>
        <taxon>Cytophagia</taxon>
        <taxon>Cytophagales</taxon>
        <taxon>Thermoflexibacteraceae</taxon>
        <taxon>Thermoflexibacter</taxon>
    </lineage>
</organism>
<dbReference type="Pfam" id="PF03473">
    <property type="entry name" value="MOSC"/>
    <property type="match status" value="1"/>
</dbReference>
<evidence type="ECO:0000313" key="2">
    <source>
        <dbReference type="EMBL" id="SFF08329.1"/>
    </source>
</evidence>
<dbReference type="PANTHER" id="PTHR36930">
    <property type="entry name" value="METAL-SULFUR CLUSTER BIOSYNTHESIS PROTEINS YUAD-RELATED"/>
    <property type="match status" value="1"/>
</dbReference>
<dbReference type="OrthoDB" id="1550913at2"/>
<dbReference type="RefSeq" id="WP_091544565.1">
    <property type="nucleotide sequence ID" value="NZ_FONY01000015.1"/>
</dbReference>
<name>A0A1I2FU32_9BACT</name>
<dbReference type="GO" id="GO:0030151">
    <property type="term" value="F:molybdenum ion binding"/>
    <property type="evidence" value="ECO:0007669"/>
    <property type="project" value="InterPro"/>
</dbReference>
<dbReference type="GO" id="GO:0003824">
    <property type="term" value="F:catalytic activity"/>
    <property type="evidence" value="ECO:0007669"/>
    <property type="project" value="InterPro"/>
</dbReference>
<dbReference type="InterPro" id="IPR005302">
    <property type="entry name" value="MoCF_Sase_C"/>
</dbReference>
<dbReference type="EMBL" id="FONY01000015">
    <property type="protein sequence ID" value="SFF08329.1"/>
    <property type="molecule type" value="Genomic_DNA"/>
</dbReference>
<dbReference type="Proteomes" id="UP000199513">
    <property type="component" value="Unassembled WGS sequence"/>
</dbReference>
<evidence type="ECO:0000313" key="3">
    <source>
        <dbReference type="Proteomes" id="UP000199513"/>
    </source>
</evidence>
<accession>A0A1I2FU32</accession>
<dbReference type="PANTHER" id="PTHR36930:SF1">
    <property type="entry name" value="MOSC DOMAIN-CONTAINING PROTEIN"/>
    <property type="match status" value="1"/>
</dbReference>